<dbReference type="SUPFAM" id="SSF53756">
    <property type="entry name" value="UDP-Glycosyltransferase/glycogen phosphorylase"/>
    <property type="match status" value="1"/>
</dbReference>
<proteinExistence type="predicted"/>
<dbReference type="PANTHER" id="PTHR46401:SF2">
    <property type="entry name" value="GLYCOSYLTRANSFERASE WBBK-RELATED"/>
    <property type="match status" value="1"/>
</dbReference>
<dbReference type="RefSeq" id="WP_118375152.1">
    <property type="nucleotide sequence ID" value="NZ_QRPB01000004.1"/>
</dbReference>
<dbReference type="CDD" id="cd03801">
    <property type="entry name" value="GT4_PimA-like"/>
    <property type="match status" value="1"/>
</dbReference>
<protein>
    <submittedName>
        <fullName evidence="2">Glycosyltransferase</fullName>
    </submittedName>
</protein>
<dbReference type="Pfam" id="PF13692">
    <property type="entry name" value="Glyco_trans_1_4"/>
    <property type="match status" value="1"/>
</dbReference>
<name>A0A396FHY2_9FIRM</name>
<dbReference type="PANTHER" id="PTHR46401">
    <property type="entry name" value="GLYCOSYLTRANSFERASE WBBK-RELATED"/>
    <property type="match status" value="1"/>
</dbReference>
<evidence type="ECO:0000313" key="3">
    <source>
        <dbReference type="Proteomes" id="UP000266698"/>
    </source>
</evidence>
<accession>A0A396FHY2</accession>
<gene>
    <name evidence="2" type="ORF">DW001_05050</name>
</gene>
<dbReference type="GO" id="GO:0016757">
    <property type="term" value="F:glycosyltransferase activity"/>
    <property type="evidence" value="ECO:0007669"/>
    <property type="project" value="TreeGrafter"/>
</dbReference>
<evidence type="ECO:0000256" key="1">
    <source>
        <dbReference type="ARBA" id="ARBA00022679"/>
    </source>
</evidence>
<evidence type="ECO:0000313" key="2">
    <source>
        <dbReference type="EMBL" id="RHL81451.1"/>
    </source>
</evidence>
<organism evidence="2 3">
    <name type="scientific">Agathobacter rectalis</name>
    <dbReference type="NCBI Taxonomy" id="39491"/>
    <lineage>
        <taxon>Bacteria</taxon>
        <taxon>Bacillati</taxon>
        <taxon>Bacillota</taxon>
        <taxon>Clostridia</taxon>
        <taxon>Lachnospirales</taxon>
        <taxon>Lachnospiraceae</taxon>
        <taxon>Agathobacter</taxon>
    </lineage>
</organism>
<comment type="caution">
    <text evidence="2">The sequence shown here is derived from an EMBL/GenBank/DDBJ whole genome shotgun (WGS) entry which is preliminary data.</text>
</comment>
<dbReference type="AlphaFoldDB" id="A0A396FHY2"/>
<dbReference type="EMBL" id="QRPB01000004">
    <property type="protein sequence ID" value="RHL81451.1"/>
    <property type="molecule type" value="Genomic_DNA"/>
</dbReference>
<reference evidence="2 3" key="1">
    <citation type="submission" date="2018-08" db="EMBL/GenBank/DDBJ databases">
        <title>A genome reference for cultivated species of the human gut microbiota.</title>
        <authorList>
            <person name="Zou Y."/>
            <person name="Xue W."/>
            <person name="Luo G."/>
        </authorList>
    </citation>
    <scope>NUCLEOTIDE SEQUENCE [LARGE SCALE GENOMIC DNA]</scope>
    <source>
        <strain evidence="2 3">AF36-2BH</strain>
    </source>
</reference>
<sequence>MNNIALIGFNTSGAMGDCFNFYIKYFSEYYPNINWHVFTKKNFEINTKKDINVHEYNYNKNVRIINEVIRLRKDIKKYNFDAIFIMTPNLVFNLVIAKIFHNKIVYLLHDPIPHEGEPFLRKMILKIQNYYVCKKSFRIVVASENIKEMISRRKFYDKTSIIELGILDNLIYDNICIKNKSYDILFFGRLEKYKGLGVLANALRILEKNNIKCNSCIVGRGNIDEKIFDGIDNLVRYNEYVSDRKLAEIIASSKVVVLPYINATGSQTVQISYYYKCPVIASDVGCFVDYIENNKTGFLFKAGDSKELAICIKNLLEMKEYDIGQMRKEINRILNEKFDNYKICSKWINIIN</sequence>
<dbReference type="Proteomes" id="UP000266698">
    <property type="component" value="Unassembled WGS sequence"/>
</dbReference>
<dbReference type="GO" id="GO:0009103">
    <property type="term" value="P:lipopolysaccharide biosynthetic process"/>
    <property type="evidence" value="ECO:0007669"/>
    <property type="project" value="TreeGrafter"/>
</dbReference>
<dbReference type="Gene3D" id="3.40.50.2000">
    <property type="entry name" value="Glycogen Phosphorylase B"/>
    <property type="match status" value="2"/>
</dbReference>
<keyword evidence="1 2" id="KW-0808">Transferase</keyword>